<evidence type="ECO:0000259" key="6">
    <source>
        <dbReference type="Pfam" id="PF04542"/>
    </source>
</evidence>
<organism evidence="8 9">
    <name type="scientific">Herpetosiphon aurantiacus (strain ATCC 23779 / DSM 785 / 114-95)</name>
    <dbReference type="NCBI Taxonomy" id="316274"/>
    <lineage>
        <taxon>Bacteria</taxon>
        <taxon>Bacillati</taxon>
        <taxon>Chloroflexota</taxon>
        <taxon>Chloroflexia</taxon>
        <taxon>Herpetosiphonales</taxon>
        <taxon>Herpetosiphonaceae</taxon>
        <taxon>Herpetosiphon</taxon>
    </lineage>
</organism>
<keyword evidence="3" id="KW-0731">Sigma factor</keyword>
<reference evidence="8 9" key="1">
    <citation type="journal article" date="2011" name="Stand. Genomic Sci.">
        <title>Complete genome sequence of the filamentous gliding predatory bacterium Herpetosiphon aurantiacus type strain (114-95(T)).</title>
        <authorList>
            <person name="Kiss H."/>
            <person name="Nett M."/>
            <person name="Domin N."/>
            <person name="Martin K."/>
            <person name="Maresca J.A."/>
            <person name="Copeland A."/>
            <person name="Lapidus A."/>
            <person name="Lucas S."/>
            <person name="Berry K.W."/>
            <person name="Glavina Del Rio T."/>
            <person name="Dalin E."/>
            <person name="Tice H."/>
            <person name="Pitluck S."/>
            <person name="Richardson P."/>
            <person name="Bruce D."/>
            <person name="Goodwin L."/>
            <person name="Han C."/>
            <person name="Detter J.C."/>
            <person name="Schmutz J."/>
            <person name="Brettin T."/>
            <person name="Land M."/>
            <person name="Hauser L."/>
            <person name="Kyrpides N.C."/>
            <person name="Ivanova N."/>
            <person name="Goker M."/>
            <person name="Woyke T."/>
            <person name="Klenk H.P."/>
            <person name="Bryant D.A."/>
        </authorList>
    </citation>
    <scope>NUCLEOTIDE SEQUENCE [LARGE SCALE GENOMIC DNA]</scope>
    <source>
        <strain evidence="9">ATCC 23779 / DSM 785 / 114-95</strain>
    </source>
</reference>
<dbReference type="NCBIfam" id="TIGR02937">
    <property type="entry name" value="sigma70-ECF"/>
    <property type="match status" value="1"/>
</dbReference>
<dbReference type="EMBL" id="CP000875">
    <property type="protein sequence ID" value="ABX04625.1"/>
    <property type="molecule type" value="Genomic_DNA"/>
</dbReference>
<name>A9AVD4_HERA2</name>
<feature type="domain" description="RNA polymerase sigma factor 70 region 4 type 2" evidence="7">
    <location>
        <begin position="206"/>
        <end position="245"/>
    </location>
</feature>
<dbReference type="GO" id="GO:0016987">
    <property type="term" value="F:sigma factor activity"/>
    <property type="evidence" value="ECO:0007669"/>
    <property type="project" value="UniProtKB-KW"/>
</dbReference>
<dbReference type="BioCyc" id="HAUR316274:GHYA-2011-MONOMER"/>
<dbReference type="InterPro" id="IPR007627">
    <property type="entry name" value="RNA_pol_sigma70_r2"/>
</dbReference>
<dbReference type="PANTHER" id="PTHR43133">
    <property type="entry name" value="RNA POLYMERASE ECF-TYPE SIGMA FACTO"/>
    <property type="match status" value="1"/>
</dbReference>
<evidence type="ECO:0000313" key="8">
    <source>
        <dbReference type="EMBL" id="ABX04625.1"/>
    </source>
</evidence>
<dbReference type="eggNOG" id="COG1595">
    <property type="taxonomic scope" value="Bacteria"/>
</dbReference>
<evidence type="ECO:0000256" key="4">
    <source>
        <dbReference type="ARBA" id="ARBA00023125"/>
    </source>
</evidence>
<keyword evidence="4" id="KW-0238">DNA-binding</keyword>
<dbReference type="InterPro" id="IPR036388">
    <property type="entry name" value="WH-like_DNA-bd_sf"/>
</dbReference>
<sequence>MSVDSATNPLFNQTLESLIRLNNQSGKGLSLESLLERTHDLGHYLTESETIPSNNEIIAWHWADYAVVQALREPTDPAHSDTWQTTMLLIHSIVKKQSHIWQADPSNTFEDVCSTCLLTVWAALPSFRYHSSLQTWAMTVIINAIRKQNRLTRATKRDPKQRAEPGLEALLHIPAAEQTQPEAIIMAQEFLVIINEVLAHPEYKLVREVFLLAVILDMKGSDIAKRLGVAQSTVSQRLAAARALLAKHERIRKWLDSLFDSEDSAENE</sequence>
<evidence type="ECO:0000313" key="9">
    <source>
        <dbReference type="Proteomes" id="UP000000787"/>
    </source>
</evidence>
<dbReference type="InterPro" id="IPR013325">
    <property type="entry name" value="RNA_pol_sigma_r2"/>
</dbReference>
<dbReference type="InterPro" id="IPR013324">
    <property type="entry name" value="RNA_pol_sigma_r3/r4-like"/>
</dbReference>
<dbReference type="GO" id="GO:0003677">
    <property type="term" value="F:DNA binding"/>
    <property type="evidence" value="ECO:0007669"/>
    <property type="project" value="UniProtKB-KW"/>
</dbReference>
<dbReference type="InterPro" id="IPR014284">
    <property type="entry name" value="RNA_pol_sigma-70_dom"/>
</dbReference>
<accession>A9AVD4</accession>
<keyword evidence="5" id="KW-0804">Transcription</keyword>
<evidence type="ECO:0000256" key="5">
    <source>
        <dbReference type="ARBA" id="ARBA00023163"/>
    </source>
</evidence>
<dbReference type="HOGENOM" id="CLU_1174488_0_0_0"/>
<keyword evidence="9" id="KW-1185">Reference proteome</keyword>
<comment type="similarity">
    <text evidence="1">Belongs to the sigma-70 factor family. ECF subfamily.</text>
</comment>
<dbReference type="STRING" id="316274.Haur_1982"/>
<feature type="domain" description="RNA polymerase sigma-70 region 2" evidence="6">
    <location>
        <begin position="107"/>
        <end position="148"/>
    </location>
</feature>
<dbReference type="GO" id="GO:0006352">
    <property type="term" value="P:DNA-templated transcription initiation"/>
    <property type="evidence" value="ECO:0007669"/>
    <property type="project" value="InterPro"/>
</dbReference>
<proteinExistence type="inferred from homology"/>
<dbReference type="KEGG" id="hau:Haur_1982"/>
<dbReference type="InterPro" id="IPR013249">
    <property type="entry name" value="RNA_pol_sigma70_r4_t2"/>
</dbReference>
<protein>
    <submittedName>
        <fullName evidence="8">RNA polymerase, sigma-24 subunit, ECF subfamily</fullName>
    </submittedName>
</protein>
<dbReference type="InterPro" id="IPR039425">
    <property type="entry name" value="RNA_pol_sigma-70-like"/>
</dbReference>
<dbReference type="InParanoid" id="A9AVD4"/>
<dbReference type="Proteomes" id="UP000000787">
    <property type="component" value="Chromosome"/>
</dbReference>
<evidence type="ECO:0000259" key="7">
    <source>
        <dbReference type="Pfam" id="PF08281"/>
    </source>
</evidence>
<dbReference type="SUPFAM" id="SSF88946">
    <property type="entry name" value="Sigma2 domain of RNA polymerase sigma factors"/>
    <property type="match status" value="1"/>
</dbReference>
<dbReference type="Gene3D" id="1.10.1740.10">
    <property type="match status" value="1"/>
</dbReference>
<dbReference type="Pfam" id="PF04542">
    <property type="entry name" value="Sigma70_r2"/>
    <property type="match status" value="1"/>
</dbReference>
<dbReference type="AlphaFoldDB" id="A9AVD4"/>
<dbReference type="Pfam" id="PF08281">
    <property type="entry name" value="Sigma70_r4_2"/>
    <property type="match status" value="1"/>
</dbReference>
<evidence type="ECO:0000256" key="2">
    <source>
        <dbReference type="ARBA" id="ARBA00023015"/>
    </source>
</evidence>
<gene>
    <name evidence="8" type="ordered locus">Haur_1982</name>
</gene>
<evidence type="ECO:0000256" key="1">
    <source>
        <dbReference type="ARBA" id="ARBA00010641"/>
    </source>
</evidence>
<keyword evidence="2" id="KW-0805">Transcription regulation</keyword>
<evidence type="ECO:0000256" key="3">
    <source>
        <dbReference type="ARBA" id="ARBA00023082"/>
    </source>
</evidence>
<dbReference type="PANTHER" id="PTHR43133:SF8">
    <property type="entry name" value="RNA POLYMERASE SIGMA FACTOR HI_1459-RELATED"/>
    <property type="match status" value="1"/>
</dbReference>
<dbReference type="SUPFAM" id="SSF88659">
    <property type="entry name" value="Sigma3 and sigma4 domains of RNA polymerase sigma factors"/>
    <property type="match status" value="1"/>
</dbReference>
<dbReference type="Gene3D" id="1.10.10.10">
    <property type="entry name" value="Winged helix-like DNA-binding domain superfamily/Winged helix DNA-binding domain"/>
    <property type="match status" value="1"/>
</dbReference>